<evidence type="ECO:0000256" key="11">
    <source>
        <dbReference type="ARBA" id="ARBA00047836"/>
    </source>
</evidence>
<feature type="site" description="Part of a proton relay during catalysis" evidence="12">
    <location>
        <position position="113"/>
    </location>
</feature>
<keyword evidence="7 12" id="KW-0220">Diaminopimelate biosynthesis</keyword>
<dbReference type="EC" id="4.3.3.7" evidence="4 12"/>
<gene>
    <name evidence="16" type="primary">dapA_1</name>
    <name evidence="12" type="synonym">dapA</name>
    <name evidence="16" type="ORF">NCTC7915_00835</name>
</gene>
<evidence type="ECO:0000313" key="17">
    <source>
        <dbReference type="Proteomes" id="UP000254118"/>
    </source>
</evidence>
<dbReference type="NCBIfam" id="TIGR00674">
    <property type="entry name" value="dapA"/>
    <property type="match status" value="1"/>
</dbReference>
<evidence type="ECO:0000313" key="16">
    <source>
        <dbReference type="EMBL" id="STD07619.1"/>
    </source>
</evidence>
<dbReference type="InterPro" id="IPR013785">
    <property type="entry name" value="Aldolase_TIM"/>
</dbReference>
<evidence type="ECO:0000256" key="15">
    <source>
        <dbReference type="PIRSR" id="PIRSR001365-2"/>
    </source>
</evidence>
<dbReference type="SUPFAM" id="SSF51569">
    <property type="entry name" value="Aldolase"/>
    <property type="match status" value="1"/>
</dbReference>
<evidence type="ECO:0000256" key="1">
    <source>
        <dbReference type="ARBA" id="ARBA00003294"/>
    </source>
</evidence>
<comment type="function">
    <text evidence="1 12">Catalyzes the condensation of (S)-aspartate-beta-semialdehyde [(S)-ASA] and pyruvate to 4-hydroxy-tetrahydrodipicolinate (HTPA).</text>
</comment>
<evidence type="ECO:0000256" key="14">
    <source>
        <dbReference type="PIRSR" id="PIRSR001365-1"/>
    </source>
</evidence>
<dbReference type="Gene3D" id="3.20.20.70">
    <property type="entry name" value="Aldolase class I"/>
    <property type="match status" value="1"/>
</dbReference>
<name>A0AA46H071_9MICO</name>
<evidence type="ECO:0000256" key="7">
    <source>
        <dbReference type="ARBA" id="ARBA00022915"/>
    </source>
</evidence>
<dbReference type="CDD" id="cd00950">
    <property type="entry name" value="DHDPS"/>
    <property type="match status" value="1"/>
</dbReference>
<accession>A0AA46H071</accession>
<dbReference type="InterPro" id="IPR020624">
    <property type="entry name" value="Schiff_base-form_aldolases_CS"/>
</dbReference>
<feature type="binding site" evidence="12 15">
    <location>
        <position position="207"/>
    </location>
    <ligand>
        <name>pyruvate</name>
        <dbReference type="ChEBI" id="CHEBI:15361"/>
    </ligand>
</feature>
<reference evidence="16 17" key="1">
    <citation type="submission" date="2018-06" db="EMBL/GenBank/DDBJ databases">
        <authorList>
            <consortium name="Pathogen Informatics"/>
            <person name="Doyle S."/>
        </authorList>
    </citation>
    <scope>NUCLEOTIDE SEQUENCE [LARGE SCALE GENOMIC DNA]</scope>
    <source>
        <strain evidence="16 17">NCTC7915</strain>
    </source>
</reference>
<dbReference type="HAMAP" id="MF_00418">
    <property type="entry name" value="DapA"/>
    <property type="match status" value="1"/>
</dbReference>
<feature type="site" description="Part of a proton relay during catalysis" evidence="12">
    <location>
        <position position="50"/>
    </location>
</feature>
<keyword evidence="9 12" id="KW-0456">Lyase</keyword>
<keyword evidence="6 12" id="KW-0028">Amino-acid biosynthesis</keyword>
<dbReference type="GO" id="GO:0008840">
    <property type="term" value="F:4-hydroxy-tetrahydrodipicolinate synthase activity"/>
    <property type="evidence" value="ECO:0007669"/>
    <property type="project" value="UniProtKB-UniRule"/>
</dbReference>
<dbReference type="PRINTS" id="PR00146">
    <property type="entry name" value="DHPICSNTHASE"/>
</dbReference>
<dbReference type="RefSeq" id="WP_115030079.1">
    <property type="nucleotide sequence ID" value="NZ_UFYA01000001.1"/>
</dbReference>
<evidence type="ECO:0000256" key="5">
    <source>
        <dbReference type="ARBA" id="ARBA00022490"/>
    </source>
</evidence>
<dbReference type="PROSITE" id="PS00666">
    <property type="entry name" value="DHDPS_2"/>
    <property type="match status" value="1"/>
</dbReference>
<feature type="active site" description="Schiff-base intermediate with substrate" evidence="12 14">
    <location>
        <position position="167"/>
    </location>
</feature>
<dbReference type="InterPro" id="IPR020625">
    <property type="entry name" value="Schiff_base-form_aldolases_AS"/>
</dbReference>
<keyword evidence="8 12" id="KW-0457">Lysine biosynthesis</keyword>
<dbReference type="PANTHER" id="PTHR12128:SF66">
    <property type="entry name" value="4-HYDROXY-2-OXOGLUTARATE ALDOLASE, MITOCHONDRIAL"/>
    <property type="match status" value="1"/>
</dbReference>
<dbReference type="SMART" id="SM01130">
    <property type="entry name" value="DHDPS"/>
    <property type="match status" value="1"/>
</dbReference>
<evidence type="ECO:0000256" key="9">
    <source>
        <dbReference type="ARBA" id="ARBA00023239"/>
    </source>
</evidence>
<dbReference type="EMBL" id="UFYA01000001">
    <property type="protein sequence ID" value="STD07619.1"/>
    <property type="molecule type" value="Genomic_DNA"/>
</dbReference>
<dbReference type="GO" id="GO:0005829">
    <property type="term" value="C:cytosol"/>
    <property type="evidence" value="ECO:0007669"/>
    <property type="project" value="TreeGrafter"/>
</dbReference>
<dbReference type="GO" id="GO:0009089">
    <property type="term" value="P:lysine biosynthetic process via diaminopimelate"/>
    <property type="evidence" value="ECO:0007669"/>
    <property type="project" value="UniProtKB-UniRule"/>
</dbReference>
<feature type="binding site" evidence="12 15">
    <location>
        <position position="51"/>
    </location>
    <ligand>
        <name>pyruvate</name>
        <dbReference type="ChEBI" id="CHEBI:15361"/>
    </ligand>
</feature>
<comment type="subcellular location">
    <subcellularLocation>
        <location evidence="12">Cytoplasm</location>
    </subcellularLocation>
</comment>
<evidence type="ECO:0000256" key="13">
    <source>
        <dbReference type="PIRNR" id="PIRNR001365"/>
    </source>
</evidence>
<dbReference type="Pfam" id="PF00701">
    <property type="entry name" value="DHDPS"/>
    <property type="match status" value="1"/>
</dbReference>
<evidence type="ECO:0000256" key="6">
    <source>
        <dbReference type="ARBA" id="ARBA00022605"/>
    </source>
</evidence>
<evidence type="ECO:0000256" key="10">
    <source>
        <dbReference type="ARBA" id="ARBA00023270"/>
    </source>
</evidence>
<comment type="caution">
    <text evidence="12">Was originally thought to be a dihydrodipicolinate synthase (DHDPS), catalyzing the condensation of (S)-aspartate-beta-semialdehyde [(S)-ASA] and pyruvate to dihydrodipicolinate (DHDP). However, it was shown in E.coli that the product of the enzymatic reaction is not dihydrodipicolinate but in fact (4S)-4-hydroxy-2,3,4,5-tetrahydro-(2S)-dipicolinic acid (HTPA), and that the consecutive dehydration reaction leading to DHDP is not spontaneous but catalyzed by DapB.</text>
</comment>
<comment type="subunit">
    <text evidence="12">Homotetramer; dimer of dimers.</text>
</comment>
<evidence type="ECO:0000256" key="3">
    <source>
        <dbReference type="ARBA" id="ARBA00007592"/>
    </source>
</evidence>
<dbReference type="InterPro" id="IPR002220">
    <property type="entry name" value="DapA-like"/>
</dbReference>
<dbReference type="PROSITE" id="PS00665">
    <property type="entry name" value="DHDPS_1"/>
    <property type="match status" value="1"/>
</dbReference>
<comment type="catalytic activity">
    <reaction evidence="11 12">
        <text>L-aspartate 4-semialdehyde + pyruvate = (2S,4S)-4-hydroxy-2,3,4,5-tetrahydrodipicolinate + H2O + H(+)</text>
        <dbReference type="Rhea" id="RHEA:34171"/>
        <dbReference type="ChEBI" id="CHEBI:15361"/>
        <dbReference type="ChEBI" id="CHEBI:15377"/>
        <dbReference type="ChEBI" id="CHEBI:15378"/>
        <dbReference type="ChEBI" id="CHEBI:67139"/>
        <dbReference type="ChEBI" id="CHEBI:537519"/>
        <dbReference type="EC" id="4.3.3.7"/>
    </reaction>
</comment>
<dbReference type="AlphaFoldDB" id="A0AA46H071"/>
<keyword evidence="10 12" id="KW-0704">Schiff base</keyword>
<dbReference type="PIRSF" id="PIRSF001365">
    <property type="entry name" value="DHDPS"/>
    <property type="match status" value="1"/>
</dbReference>
<keyword evidence="5 12" id="KW-0963">Cytoplasm</keyword>
<proteinExistence type="inferred from homology"/>
<evidence type="ECO:0000256" key="12">
    <source>
        <dbReference type="HAMAP-Rule" id="MF_00418"/>
    </source>
</evidence>
<comment type="pathway">
    <text evidence="2 12">Amino-acid biosynthesis; L-lysine biosynthesis via DAP pathway; (S)-tetrahydrodipicolinate from L-aspartate: step 3/4.</text>
</comment>
<evidence type="ECO:0000256" key="8">
    <source>
        <dbReference type="ARBA" id="ARBA00023154"/>
    </source>
</evidence>
<protein>
    <recommendedName>
        <fullName evidence="4 12">4-hydroxy-tetrahydrodipicolinate synthase</fullName>
        <shortName evidence="12">HTPA synthase</shortName>
        <ecNumber evidence="4 12">4.3.3.7</ecNumber>
    </recommendedName>
</protein>
<comment type="caution">
    <text evidence="16">The sequence shown here is derived from an EMBL/GenBank/DDBJ whole genome shotgun (WGS) entry which is preliminary data.</text>
</comment>
<feature type="active site" description="Proton donor/acceptor" evidence="12 14">
    <location>
        <position position="139"/>
    </location>
</feature>
<evidence type="ECO:0000256" key="2">
    <source>
        <dbReference type="ARBA" id="ARBA00005120"/>
    </source>
</evidence>
<dbReference type="InterPro" id="IPR005263">
    <property type="entry name" value="DapA"/>
</dbReference>
<dbReference type="GO" id="GO:0019877">
    <property type="term" value="P:diaminopimelate biosynthetic process"/>
    <property type="evidence" value="ECO:0007669"/>
    <property type="project" value="UniProtKB-UniRule"/>
</dbReference>
<organism evidence="16 17">
    <name type="scientific">Dermatophilus congolensis</name>
    <dbReference type="NCBI Taxonomy" id="1863"/>
    <lineage>
        <taxon>Bacteria</taxon>
        <taxon>Bacillati</taxon>
        <taxon>Actinomycetota</taxon>
        <taxon>Actinomycetes</taxon>
        <taxon>Micrococcales</taxon>
        <taxon>Dermatophilaceae</taxon>
        <taxon>Dermatophilus</taxon>
    </lineage>
</organism>
<evidence type="ECO:0000256" key="4">
    <source>
        <dbReference type="ARBA" id="ARBA00012086"/>
    </source>
</evidence>
<sequence>MSSAIAPFGRVLTAIVTPFTADGALDLESLRSLAIYLADRRHDGLVVNGTTGESATTSDDEKRLILQTVKDAVGDRIKIVAGVGTNDTAHTISLARQAAEIGVDGALVVTPYYNKPPQAGILAHFRAVAEATDLPIMVYDIPGRAGVPITTETHIALAAHPNIVAVKDAKGDLWAASHVQRATDLAWYSGDDGANLAHFAQGAHGIVGVTSHFASIEYANMIDALDNGNLSQAIDIHRKLIPAVDAIMGTSQGAITVKAALAEAGVIATDHVRLPLAQLTDTQRDIVRQGLKEAHLS</sequence>
<dbReference type="Proteomes" id="UP000254118">
    <property type="component" value="Unassembled WGS sequence"/>
</dbReference>
<dbReference type="PANTHER" id="PTHR12128">
    <property type="entry name" value="DIHYDRODIPICOLINATE SYNTHASE"/>
    <property type="match status" value="1"/>
</dbReference>
<comment type="similarity">
    <text evidence="3 12 13">Belongs to the DapA family.</text>
</comment>